<dbReference type="GO" id="GO:0003677">
    <property type="term" value="F:DNA binding"/>
    <property type="evidence" value="ECO:0007669"/>
    <property type="project" value="UniProtKB-KW"/>
</dbReference>
<gene>
    <name evidence="6" type="primary">lysR1_2</name>
    <name evidence="6" type="ORF">ERS008476_02272</name>
</gene>
<dbReference type="PANTHER" id="PTHR30419">
    <property type="entry name" value="HTH-TYPE TRANSCRIPTIONAL REGULATOR YBHD"/>
    <property type="match status" value="1"/>
</dbReference>
<comment type="similarity">
    <text evidence="1">Belongs to the LysR transcriptional regulatory family.</text>
</comment>
<dbReference type="Gene3D" id="1.10.10.10">
    <property type="entry name" value="Winged helix-like DNA-binding domain superfamily/Winged helix DNA-binding domain"/>
    <property type="match status" value="1"/>
</dbReference>
<dbReference type="GeneID" id="61816731"/>
<evidence type="ECO:0000313" key="7">
    <source>
        <dbReference type="Proteomes" id="UP000043316"/>
    </source>
</evidence>
<proteinExistence type="inferred from homology"/>
<evidence type="ECO:0000256" key="2">
    <source>
        <dbReference type="ARBA" id="ARBA00023015"/>
    </source>
</evidence>
<dbReference type="GO" id="GO:0003700">
    <property type="term" value="F:DNA-binding transcription factor activity"/>
    <property type="evidence" value="ECO:0007669"/>
    <property type="project" value="InterPro"/>
</dbReference>
<dbReference type="SUPFAM" id="SSF53850">
    <property type="entry name" value="Periplasmic binding protein-like II"/>
    <property type="match status" value="1"/>
</dbReference>
<dbReference type="RefSeq" id="WP_019212086.1">
    <property type="nucleotide sequence ID" value="NZ_CWJI01000004.1"/>
</dbReference>
<evidence type="ECO:0000313" key="6">
    <source>
        <dbReference type="EMBL" id="CRY55288.1"/>
    </source>
</evidence>
<protein>
    <submittedName>
        <fullName evidence="6">Transcriptional regulator</fullName>
    </submittedName>
</protein>
<accession>A0A0H5LVV0</accession>
<dbReference type="Pfam" id="PF03466">
    <property type="entry name" value="LysR_substrate"/>
    <property type="match status" value="1"/>
</dbReference>
<dbReference type="GO" id="GO:0005829">
    <property type="term" value="C:cytosol"/>
    <property type="evidence" value="ECO:0007669"/>
    <property type="project" value="TreeGrafter"/>
</dbReference>
<dbReference type="AlphaFoldDB" id="A0A0H5LVV0"/>
<organism evidence="6 7">
    <name type="scientific">Yersinia intermedia</name>
    <dbReference type="NCBI Taxonomy" id="631"/>
    <lineage>
        <taxon>Bacteria</taxon>
        <taxon>Pseudomonadati</taxon>
        <taxon>Pseudomonadota</taxon>
        <taxon>Gammaproteobacteria</taxon>
        <taxon>Enterobacterales</taxon>
        <taxon>Yersiniaceae</taxon>
        <taxon>Yersinia</taxon>
    </lineage>
</organism>
<evidence type="ECO:0000256" key="3">
    <source>
        <dbReference type="ARBA" id="ARBA00023125"/>
    </source>
</evidence>
<dbReference type="InterPro" id="IPR036388">
    <property type="entry name" value="WH-like_DNA-bd_sf"/>
</dbReference>
<dbReference type="EMBL" id="CWJI01000004">
    <property type="protein sequence ID" value="CRY55288.1"/>
    <property type="molecule type" value="Genomic_DNA"/>
</dbReference>
<evidence type="ECO:0000256" key="4">
    <source>
        <dbReference type="ARBA" id="ARBA00023163"/>
    </source>
</evidence>
<dbReference type="InterPro" id="IPR036390">
    <property type="entry name" value="WH_DNA-bd_sf"/>
</dbReference>
<sequence>MKELPKINQLRNLRAVIQYGSISAASQALFQTQSTMTRSIQELERILGVSLLARGTNGVILTELGRIFEPRLNSILNELERAMDELQQIEHSSHGTITFGCSHLPAYSIVPGVITKFQERYSETRITVSEGQLSEIIDSLRLNRLDFYMGVVSPDISLNDFIEEHLSTIKFSVVARKGHPLSHCTSLSELKNAKWYLPTASTGYYNDIEEIIFQNKEGKQGSVIFGDSPTIAEQLVLNEDYLFIAPRSMLFIPQFKERISIIPIKEQFPDGAYSLVYSRTKKLTPVASALIDELRYSFSSLLKEQDSEV</sequence>
<evidence type="ECO:0000259" key="5">
    <source>
        <dbReference type="PROSITE" id="PS50931"/>
    </source>
</evidence>
<dbReference type="Gene3D" id="3.40.190.290">
    <property type="match status" value="1"/>
</dbReference>
<dbReference type="PANTHER" id="PTHR30419:SF7">
    <property type="entry name" value="HTH-TYPE TRANSCRIPTIONAL REGULATOR TDCA"/>
    <property type="match status" value="1"/>
</dbReference>
<dbReference type="InterPro" id="IPR050950">
    <property type="entry name" value="HTH-type_LysR_regulators"/>
</dbReference>
<reference evidence="7" key="1">
    <citation type="submission" date="2015-03" db="EMBL/GenBank/DDBJ databases">
        <authorList>
            <consortium name="Pathogen Informatics"/>
        </authorList>
    </citation>
    <scope>NUCLEOTIDE SEQUENCE [LARGE SCALE GENOMIC DNA]</scope>
    <source>
        <strain evidence="7">R148</strain>
    </source>
</reference>
<feature type="domain" description="HTH lysR-type" evidence="5">
    <location>
        <begin position="5"/>
        <end position="62"/>
    </location>
</feature>
<keyword evidence="4" id="KW-0804">Transcription</keyword>
<dbReference type="Pfam" id="PF00126">
    <property type="entry name" value="HTH_1"/>
    <property type="match status" value="1"/>
</dbReference>
<evidence type="ECO:0000256" key="1">
    <source>
        <dbReference type="ARBA" id="ARBA00009437"/>
    </source>
</evidence>
<dbReference type="InterPro" id="IPR005119">
    <property type="entry name" value="LysR_subst-bd"/>
</dbReference>
<name>A0A0H5LVV0_YERIN</name>
<dbReference type="Proteomes" id="UP000043316">
    <property type="component" value="Unassembled WGS sequence"/>
</dbReference>
<dbReference type="InterPro" id="IPR000847">
    <property type="entry name" value="LysR_HTH_N"/>
</dbReference>
<keyword evidence="3" id="KW-0238">DNA-binding</keyword>
<dbReference type="SUPFAM" id="SSF46785">
    <property type="entry name" value="Winged helix' DNA-binding domain"/>
    <property type="match status" value="1"/>
</dbReference>
<keyword evidence="2" id="KW-0805">Transcription regulation</keyword>
<dbReference type="PROSITE" id="PS50931">
    <property type="entry name" value="HTH_LYSR"/>
    <property type="match status" value="1"/>
</dbReference>